<dbReference type="PANTHER" id="PTHR11785:SF512">
    <property type="entry name" value="SOBREMESA, ISOFORM B"/>
    <property type="match status" value="1"/>
</dbReference>
<evidence type="ECO:0000313" key="6">
    <source>
        <dbReference type="EMBL" id="SVA13771.1"/>
    </source>
</evidence>
<keyword evidence="2 5" id="KW-0812">Transmembrane</keyword>
<name>A0A381TE37_9ZZZZ</name>
<feature type="transmembrane region" description="Helical" evidence="5">
    <location>
        <begin position="382"/>
        <end position="404"/>
    </location>
</feature>
<organism evidence="6">
    <name type="scientific">marine metagenome</name>
    <dbReference type="NCBI Taxonomy" id="408172"/>
    <lineage>
        <taxon>unclassified sequences</taxon>
        <taxon>metagenomes</taxon>
        <taxon>ecological metagenomes</taxon>
    </lineage>
</organism>
<dbReference type="GO" id="GO:0015179">
    <property type="term" value="F:L-amino acid transmembrane transporter activity"/>
    <property type="evidence" value="ECO:0007669"/>
    <property type="project" value="TreeGrafter"/>
</dbReference>
<dbReference type="InterPro" id="IPR050598">
    <property type="entry name" value="AminoAcid_Transporter"/>
</dbReference>
<feature type="transmembrane region" description="Helical" evidence="5">
    <location>
        <begin position="347"/>
        <end position="370"/>
    </location>
</feature>
<comment type="subcellular location">
    <subcellularLocation>
        <location evidence="1">Membrane</location>
        <topology evidence="1">Multi-pass membrane protein</topology>
    </subcellularLocation>
</comment>
<reference evidence="6" key="1">
    <citation type="submission" date="2018-05" db="EMBL/GenBank/DDBJ databases">
        <authorList>
            <person name="Lanie J.A."/>
            <person name="Ng W.-L."/>
            <person name="Kazmierczak K.M."/>
            <person name="Andrzejewski T.M."/>
            <person name="Davidsen T.M."/>
            <person name="Wayne K.J."/>
            <person name="Tettelin H."/>
            <person name="Glass J.I."/>
            <person name="Rusch D."/>
            <person name="Podicherti R."/>
            <person name="Tsui H.-C.T."/>
            <person name="Winkler M.E."/>
        </authorList>
    </citation>
    <scope>NUCLEOTIDE SEQUENCE</scope>
</reference>
<dbReference type="EMBL" id="UINC01004362">
    <property type="protein sequence ID" value="SVA13771.1"/>
    <property type="molecule type" value="Genomic_DNA"/>
</dbReference>
<dbReference type="Pfam" id="PF13520">
    <property type="entry name" value="AA_permease_2"/>
    <property type="match status" value="1"/>
</dbReference>
<gene>
    <name evidence="6" type="ORF">METZ01_LOCUS66625</name>
</gene>
<dbReference type="AlphaFoldDB" id="A0A381TE37"/>
<feature type="transmembrane region" description="Helical" evidence="5">
    <location>
        <begin position="158"/>
        <end position="180"/>
    </location>
</feature>
<sequence>MPTSPVRHISVWTAASFVVASMIGTGVFTSLGFQLLDIQSVFPLIMLWVIGGIVALCGALTYSELGAALPRSGGEYHLLSRIIHPSVGFGAGIVSATVGFTAPAVLAAMALGSYLSAVFPGLNQTIVASLVLAGFHGLHMKSVKWGTFFQDSSTAVKIGLILVFIAFGFFSDVPQSISILPKPGDGALMLGSGFAVSLVWVSYAYTGWNSAVYIAGEIQDPKINISRSMVIATGFVMILYILLNYIFLYTAPMAAMAGRVDIGYISGVQIFGEIGAKVIGLGISILLLSTVSSYVYIGPRIMQIMGEDHSFLKFLKNRNTDDIPLNAFCVQLGLSFLFILTSSFEQVLMYAGISLIITTTLTVISLFVLRRKEPNLDRPYRVWGYPITPLVFLIVNVWILAYSIRETTFESF</sequence>
<proteinExistence type="predicted"/>
<evidence type="ECO:0008006" key="7">
    <source>
        <dbReference type="Google" id="ProtNLM"/>
    </source>
</evidence>
<feature type="transmembrane region" description="Helical" evidence="5">
    <location>
        <begin position="186"/>
        <end position="208"/>
    </location>
</feature>
<keyword evidence="4 5" id="KW-0472">Membrane</keyword>
<evidence type="ECO:0000256" key="5">
    <source>
        <dbReference type="SAM" id="Phobius"/>
    </source>
</evidence>
<feature type="transmembrane region" description="Helical" evidence="5">
    <location>
        <begin position="229"/>
        <end position="254"/>
    </location>
</feature>
<feature type="transmembrane region" description="Helical" evidence="5">
    <location>
        <begin position="274"/>
        <end position="297"/>
    </location>
</feature>
<feature type="transmembrane region" description="Helical" evidence="5">
    <location>
        <begin position="117"/>
        <end position="138"/>
    </location>
</feature>
<evidence type="ECO:0000256" key="3">
    <source>
        <dbReference type="ARBA" id="ARBA00022989"/>
    </source>
</evidence>
<accession>A0A381TE37</accession>
<evidence type="ECO:0000256" key="2">
    <source>
        <dbReference type="ARBA" id="ARBA00022692"/>
    </source>
</evidence>
<feature type="transmembrane region" description="Helical" evidence="5">
    <location>
        <begin position="323"/>
        <end position="341"/>
    </location>
</feature>
<dbReference type="Gene3D" id="1.20.1740.10">
    <property type="entry name" value="Amino acid/polyamine transporter I"/>
    <property type="match status" value="1"/>
</dbReference>
<keyword evidence="3 5" id="KW-1133">Transmembrane helix</keyword>
<feature type="transmembrane region" description="Helical" evidence="5">
    <location>
        <begin position="12"/>
        <end position="33"/>
    </location>
</feature>
<dbReference type="PIRSF" id="PIRSF006060">
    <property type="entry name" value="AA_transporter"/>
    <property type="match status" value="1"/>
</dbReference>
<evidence type="ECO:0000256" key="1">
    <source>
        <dbReference type="ARBA" id="ARBA00004141"/>
    </source>
</evidence>
<dbReference type="PANTHER" id="PTHR11785">
    <property type="entry name" value="AMINO ACID TRANSPORTER"/>
    <property type="match status" value="1"/>
</dbReference>
<protein>
    <recommendedName>
        <fullName evidence="7">Amino acid permease/ SLC12A domain-containing protein</fullName>
    </recommendedName>
</protein>
<evidence type="ECO:0000256" key="4">
    <source>
        <dbReference type="ARBA" id="ARBA00023136"/>
    </source>
</evidence>
<feature type="non-terminal residue" evidence="6">
    <location>
        <position position="412"/>
    </location>
</feature>
<dbReference type="InterPro" id="IPR002293">
    <property type="entry name" value="AA/rel_permease1"/>
</dbReference>
<dbReference type="GO" id="GO:0016020">
    <property type="term" value="C:membrane"/>
    <property type="evidence" value="ECO:0007669"/>
    <property type="project" value="UniProtKB-SubCell"/>
</dbReference>
<feature type="transmembrane region" description="Helical" evidence="5">
    <location>
        <begin position="45"/>
        <end position="65"/>
    </location>
</feature>
<feature type="transmembrane region" description="Helical" evidence="5">
    <location>
        <begin position="86"/>
        <end position="111"/>
    </location>
</feature>